<reference evidence="1 2" key="1">
    <citation type="journal article" date="2013" name="Curr. Biol.">
        <title>The Genome of the Foraminiferan Reticulomyxa filosa.</title>
        <authorList>
            <person name="Glockner G."/>
            <person name="Hulsmann N."/>
            <person name="Schleicher M."/>
            <person name="Noegel A.A."/>
            <person name="Eichinger L."/>
            <person name="Gallinger C."/>
            <person name="Pawlowski J."/>
            <person name="Sierra R."/>
            <person name="Euteneuer U."/>
            <person name="Pillet L."/>
            <person name="Moustafa A."/>
            <person name="Platzer M."/>
            <person name="Groth M."/>
            <person name="Szafranski K."/>
            <person name="Schliwa M."/>
        </authorList>
    </citation>
    <scope>NUCLEOTIDE SEQUENCE [LARGE SCALE GENOMIC DNA]</scope>
</reference>
<keyword evidence="2" id="KW-1185">Reference proteome</keyword>
<dbReference type="EMBL" id="ASPP01026723">
    <property type="protein sequence ID" value="ETO06863.1"/>
    <property type="molecule type" value="Genomic_DNA"/>
</dbReference>
<accession>X6LY93</accession>
<protein>
    <submittedName>
        <fullName evidence="1">Uncharacterized protein</fullName>
    </submittedName>
</protein>
<organism evidence="1 2">
    <name type="scientific">Reticulomyxa filosa</name>
    <dbReference type="NCBI Taxonomy" id="46433"/>
    <lineage>
        <taxon>Eukaryota</taxon>
        <taxon>Sar</taxon>
        <taxon>Rhizaria</taxon>
        <taxon>Retaria</taxon>
        <taxon>Foraminifera</taxon>
        <taxon>Monothalamids</taxon>
        <taxon>Reticulomyxidae</taxon>
        <taxon>Reticulomyxa</taxon>
    </lineage>
</organism>
<evidence type="ECO:0000313" key="2">
    <source>
        <dbReference type="Proteomes" id="UP000023152"/>
    </source>
</evidence>
<comment type="caution">
    <text evidence="1">The sequence shown here is derived from an EMBL/GenBank/DDBJ whole genome shotgun (WGS) entry which is preliminary data.</text>
</comment>
<gene>
    <name evidence="1" type="ORF">RFI_30526</name>
</gene>
<dbReference type="AlphaFoldDB" id="X6LY93"/>
<proteinExistence type="predicted"/>
<name>X6LY93_RETFI</name>
<dbReference type="Proteomes" id="UP000023152">
    <property type="component" value="Unassembled WGS sequence"/>
</dbReference>
<sequence>MLQCQSHLCEFILILINKVISNLRPPLVYSLKSEQKFLFSGIGNTLEKFFSRYCETLSRYSKNSEKISGFLKISKLREHSLKYQKKNGIGNGIGYSIDMPDTRNKQQSKMTLNNDMDVDINGTKRIAIKRKMPDDGLKGFKLYYTAQVCNKTKKRRLMKSHLKMCGRKICKFDENSCVQIRQRLSLLKELKSATSRYPEKY</sequence>
<evidence type="ECO:0000313" key="1">
    <source>
        <dbReference type="EMBL" id="ETO06863.1"/>
    </source>
</evidence>